<keyword evidence="3" id="KW-0813">Transport</keyword>
<feature type="domain" description="ABC transmembrane type-1" evidence="12">
    <location>
        <begin position="697"/>
        <end position="1031"/>
    </location>
</feature>
<evidence type="ECO:0008006" key="15">
    <source>
        <dbReference type="Google" id="ProtNLM"/>
    </source>
</evidence>
<feature type="transmembrane region" description="Helical" evidence="10">
    <location>
        <begin position="233"/>
        <end position="251"/>
    </location>
</feature>
<dbReference type="InterPro" id="IPR011527">
    <property type="entry name" value="ABC1_TM_dom"/>
</dbReference>
<dbReference type="Pfam" id="PF00664">
    <property type="entry name" value="ABC_membrane"/>
    <property type="match status" value="2"/>
</dbReference>
<evidence type="ECO:0000259" key="12">
    <source>
        <dbReference type="PROSITE" id="PS50929"/>
    </source>
</evidence>
<dbReference type="SUPFAM" id="SSF52540">
    <property type="entry name" value="P-loop containing nucleoside triphosphate hydrolases"/>
    <property type="match status" value="2"/>
</dbReference>
<feature type="transmembrane region" description="Helical" evidence="10">
    <location>
        <begin position="972"/>
        <end position="993"/>
    </location>
</feature>
<dbReference type="PANTHER" id="PTHR24223:SF456">
    <property type="entry name" value="MULTIDRUG RESISTANCE-ASSOCIATED PROTEIN LETHAL(2)03659"/>
    <property type="match status" value="1"/>
</dbReference>
<dbReference type="InterPro" id="IPR036640">
    <property type="entry name" value="ABC1_TM_sf"/>
</dbReference>
<evidence type="ECO:0000256" key="6">
    <source>
        <dbReference type="ARBA" id="ARBA00022840"/>
    </source>
</evidence>
<evidence type="ECO:0000256" key="2">
    <source>
        <dbReference type="ARBA" id="ARBA00009726"/>
    </source>
</evidence>
<feature type="transmembrane region" description="Helical" evidence="10">
    <location>
        <begin position="206"/>
        <end position="227"/>
    </location>
</feature>
<evidence type="ECO:0000256" key="5">
    <source>
        <dbReference type="ARBA" id="ARBA00022741"/>
    </source>
</evidence>
<evidence type="ECO:0000313" key="14">
    <source>
        <dbReference type="Proteomes" id="UP001642540"/>
    </source>
</evidence>
<evidence type="ECO:0000256" key="10">
    <source>
        <dbReference type="SAM" id="Phobius"/>
    </source>
</evidence>
<dbReference type="Pfam" id="PF00005">
    <property type="entry name" value="ABC_tran"/>
    <property type="match status" value="2"/>
</dbReference>
<comment type="subcellular location">
    <subcellularLocation>
        <location evidence="1">Membrane</location>
        <topology evidence="1">Multi-pass membrane protein</topology>
    </subcellularLocation>
</comment>
<comment type="similarity">
    <text evidence="2">Belongs to the ABC transporter superfamily. ABCC family. Conjugate transporter (TC 3.A.1.208) subfamily.</text>
</comment>
<feature type="domain" description="ABC transporter" evidence="11">
    <location>
        <begin position="416"/>
        <end position="637"/>
    </location>
</feature>
<keyword evidence="8 10" id="KW-0472">Membrane</keyword>
<feature type="domain" description="ABC transporter" evidence="11">
    <location>
        <begin position="1069"/>
        <end position="1296"/>
    </location>
</feature>
<sequence>MDFKEKATISNPREDANPLSTLLFWWINPLFRKGAKKDLVLNDLYDVLKEDESKRVADDLSREWDKQLAKEKLKPGSRPRLYRALLSVFKSTYILTVIGLVFDECIIRVAQPLFLKYLIVSFSDGSERWVQYAYAAGVCLTTLVHMFLLHPTMFALQHIGMKCRVACCSLVYRKSLELSKAAQGKTTVGQIINIMGNDVIRFDTNLLFLSYLFIGPIQLAIFAYFLYDEVGPSGMAGVGFVVFLIPIEYWIGKQFTKNRFNIAQRTDERGRVMNEIIIAMRVIKMYAWEKPFSTMVDKIRKFEVKSLKKLAFLRAMYLSLYISSSRLVTYCVFIAYILTNHPLTADKVFFILTIFSTVRQVMISYFPTAAAAIGELFVSMNRIETFLLLEDQDQSANTHFKIGPAVQTEKETVASILMNDAEAKWNKDKIALQNFSLDLRGDQLVMVVGSVGSGKTSLLHALLGELPVTGGTCTVNGRTAYASQEAWIFGGNVRQNILFGNEFEESRYNEVVKVCALEDDFKQLPHGDSTIVGERGVALSGGQKARVNLARGLYQKADIYLMDDPLSAVDSRVSRHIFEQCMKAHLTGYLRILCTHQLQYLPQADHILVLDEGKIKCQGTYQHLVDEGIDFISLMSTDSVDGLERKSSVVKPEEVPKEKKQDEKKPEAQAEKMAGGSVTWGTYWEYLKGSESYFGIFMLFIAFLSSQLAFVLADLWLSRWTSAEERRMNKNVTSSGTTTTTTENSFRFFGNENEYYDGNDNHFDSDSMSRHTWIPKDDDVDYMGEDIYLYVYTGIVVAIFVLTKFRAIYFFMFCIKISINVHNKMFVSLVRAPMKFFDDNPSGRVMNRFTKDIGAMDELLPYAFFDAITIFLLMISMVILIIVSNYYMSIPTGILIIGLFAMRQYFIKTARDVKRIEAISRSPIFTHVAASSQGLVTIRSAKRQSILSEQFDGHQDLHSSTWYTFISANRWFGIWLEVMSVVYLCVVTLSFLILSTVTSYKSSDVGLAISSALSLTGIFQWGMRQSAETENLMTSVERAMEYAKLEPEAALESKPDKKPPKGWPSTGEIQFKDYYLAYEEKDVVKGLNFTIRGKEKIGIVGRTGAGKSSIIAGLFRMTEPRGDLFIDGVRVNDIGLHDLRSNISIIPQDPVLFSGTMRYNLDPFDQFKDDELWGVINEVKLKEAVPALDVKVSDGGNNFSVGERQLVCLARAILRKNRIIVMDEATANVDPTTDNFIQNTIRTKFSDCTIITIAHRLNSIIDCDKVLVLDNGFLKEYDHPHRLLQYPDGHLSSMVKHTGKSSEAALRKIAADTYSGRRASFAQKDDELLQLDKLI</sequence>
<dbReference type="InterPro" id="IPR017871">
    <property type="entry name" value="ABC_transporter-like_CS"/>
</dbReference>
<keyword evidence="7 10" id="KW-1133">Transmembrane helix</keyword>
<dbReference type="InterPro" id="IPR003593">
    <property type="entry name" value="AAA+_ATPase"/>
</dbReference>
<dbReference type="PROSITE" id="PS50893">
    <property type="entry name" value="ABC_TRANSPORTER_2"/>
    <property type="match status" value="2"/>
</dbReference>
<feature type="region of interest" description="Disordered" evidence="9">
    <location>
        <begin position="645"/>
        <end position="670"/>
    </location>
</feature>
<keyword evidence="6" id="KW-0067">ATP-binding</keyword>
<dbReference type="Gene3D" id="1.20.1560.10">
    <property type="entry name" value="ABC transporter type 1, transmembrane domain"/>
    <property type="match status" value="2"/>
</dbReference>
<gene>
    <name evidence="13" type="ORF">ODALV1_LOCUS11704</name>
</gene>
<evidence type="ECO:0000256" key="8">
    <source>
        <dbReference type="ARBA" id="ARBA00023136"/>
    </source>
</evidence>
<comment type="caution">
    <text evidence="13">The sequence shown here is derived from an EMBL/GenBank/DDBJ whole genome shotgun (WGS) entry which is preliminary data.</text>
</comment>
<feature type="transmembrane region" description="Helical" evidence="10">
    <location>
        <begin position="132"/>
        <end position="156"/>
    </location>
</feature>
<dbReference type="InterPro" id="IPR050173">
    <property type="entry name" value="ABC_transporter_C-like"/>
</dbReference>
<feature type="transmembrane region" description="Helical" evidence="10">
    <location>
        <begin position="693"/>
        <end position="717"/>
    </location>
</feature>
<feature type="transmembrane region" description="Helical" evidence="10">
    <location>
        <begin position="787"/>
        <end position="815"/>
    </location>
</feature>
<protein>
    <recommendedName>
        <fullName evidence="15">Multidrug resistance-associated protein 4</fullName>
    </recommendedName>
</protein>
<evidence type="ECO:0000256" key="9">
    <source>
        <dbReference type="SAM" id="MobiDB-lite"/>
    </source>
</evidence>
<dbReference type="CDD" id="cd03244">
    <property type="entry name" value="ABCC_MRP_domain2"/>
    <property type="match status" value="1"/>
</dbReference>
<feature type="transmembrane region" description="Helical" evidence="10">
    <location>
        <begin position="315"/>
        <end position="337"/>
    </location>
</feature>
<dbReference type="SMART" id="SM00382">
    <property type="entry name" value="AAA"/>
    <property type="match status" value="2"/>
</dbReference>
<feature type="transmembrane region" description="Helical" evidence="10">
    <location>
        <begin position="888"/>
        <end position="906"/>
    </location>
</feature>
<feature type="transmembrane region" description="Helical" evidence="10">
    <location>
        <begin position="349"/>
        <end position="373"/>
    </location>
</feature>
<evidence type="ECO:0000256" key="7">
    <source>
        <dbReference type="ARBA" id="ARBA00022989"/>
    </source>
</evidence>
<name>A0ABP1QI76_9HEXA</name>
<proteinExistence type="inferred from homology"/>
<feature type="transmembrane region" description="Helical" evidence="10">
    <location>
        <begin position="859"/>
        <end position="882"/>
    </location>
</feature>
<evidence type="ECO:0000259" key="11">
    <source>
        <dbReference type="PROSITE" id="PS50893"/>
    </source>
</evidence>
<dbReference type="SUPFAM" id="SSF90123">
    <property type="entry name" value="ABC transporter transmembrane region"/>
    <property type="match status" value="2"/>
</dbReference>
<feature type="domain" description="ABC transmembrane type-1" evidence="12">
    <location>
        <begin position="106"/>
        <end position="360"/>
    </location>
</feature>
<dbReference type="EMBL" id="CAXLJM020000035">
    <property type="protein sequence ID" value="CAL8104282.1"/>
    <property type="molecule type" value="Genomic_DNA"/>
</dbReference>
<evidence type="ECO:0000256" key="4">
    <source>
        <dbReference type="ARBA" id="ARBA00022692"/>
    </source>
</evidence>
<organism evidence="13 14">
    <name type="scientific">Orchesella dallaii</name>
    <dbReference type="NCBI Taxonomy" id="48710"/>
    <lineage>
        <taxon>Eukaryota</taxon>
        <taxon>Metazoa</taxon>
        <taxon>Ecdysozoa</taxon>
        <taxon>Arthropoda</taxon>
        <taxon>Hexapoda</taxon>
        <taxon>Collembola</taxon>
        <taxon>Entomobryomorpha</taxon>
        <taxon>Entomobryoidea</taxon>
        <taxon>Orchesellidae</taxon>
        <taxon>Orchesellinae</taxon>
        <taxon>Orchesella</taxon>
    </lineage>
</organism>
<reference evidence="13 14" key="1">
    <citation type="submission" date="2024-08" db="EMBL/GenBank/DDBJ databases">
        <authorList>
            <person name="Cucini C."/>
            <person name="Frati F."/>
        </authorList>
    </citation>
    <scope>NUCLEOTIDE SEQUENCE [LARGE SCALE GENOMIC DNA]</scope>
</reference>
<dbReference type="PROSITE" id="PS50929">
    <property type="entry name" value="ABC_TM1F"/>
    <property type="match status" value="2"/>
</dbReference>
<dbReference type="InterPro" id="IPR027417">
    <property type="entry name" value="P-loop_NTPase"/>
</dbReference>
<dbReference type="Proteomes" id="UP001642540">
    <property type="component" value="Unassembled WGS sequence"/>
</dbReference>
<keyword evidence="5" id="KW-0547">Nucleotide-binding</keyword>
<dbReference type="Gene3D" id="3.40.50.300">
    <property type="entry name" value="P-loop containing nucleotide triphosphate hydrolases"/>
    <property type="match status" value="2"/>
</dbReference>
<dbReference type="PANTHER" id="PTHR24223">
    <property type="entry name" value="ATP-BINDING CASSETTE SUB-FAMILY C"/>
    <property type="match status" value="1"/>
</dbReference>
<evidence type="ECO:0000313" key="13">
    <source>
        <dbReference type="EMBL" id="CAL8104282.1"/>
    </source>
</evidence>
<accession>A0ABP1QI76</accession>
<keyword evidence="14" id="KW-1185">Reference proteome</keyword>
<evidence type="ECO:0000256" key="1">
    <source>
        <dbReference type="ARBA" id="ARBA00004141"/>
    </source>
</evidence>
<evidence type="ECO:0000256" key="3">
    <source>
        <dbReference type="ARBA" id="ARBA00022448"/>
    </source>
</evidence>
<dbReference type="CDD" id="cd03250">
    <property type="entry name" value="ABCC_MRP_domain1"/>
    <property type="match status" value="1"/>
</dbReference>
<dbReference type="PROSITE" id="PS00211">
    <property type="entry name" value="ABC_TRANSPORTER_1"/>
    <property type="match status" value="2"/>
</dbReference>
<dbReference type="InterPro" id="IPR003439">
    <property type="entry name" value="ABC_transporter-like_ATP-bd"/>
</dbReference>
<keyword evidence="4 10" id="KW-0812">Transmembrane</keyword>